<keyword evidence="1" id="KW-0175">Coiled coil</keyword>
<dbReference type="PROSITE" id="PS51840">
    <property type="entry name" value="C2_NT"/>
    <property type="match status" value="1"/>
</dbReference>
<accession>A0A6A6LBD7</accession>
<evidence type="ECO:0000259" key="3">
    <source>
        <dbReference type="PROSITE" id="PS51840"/>
    </source>
</evidence>
<feature type="coiled-coil region" evidence="1">
    <location>
        <begin position="235"/>
        <end position="278"/>
    </location>
</feature>
<evidence type="ECO:0000256" key="2">
    <source>
        <dbReference type="SAM" id="MobiDB-lite"/>
    </source>
</evidence>
<gene>
    <name evidence="4" type="ORF">GH714_002867</name>
</gene>
<feature type="domain" description="C2 NT-type" evidence="3">
    <location>
        <begin position="6"/>
        <end position="138"/>
    </location>
</feature>
<dbReference type="Proteomes" id="UP000467840">
    <property type="component" value="Chromosome 1"/>
</dbReference>
<dbReference type="PANTHER" id="PTHR34452">
    <property type="entry name" value="MYOSIN HEAVY CHAIN-RELATED PROTEIN"/>
    <property type="match status" value="1"/>
</dbReference>
<protein>
    <recommendedName>
        <fullName evidence="3">C2 NT-type domain-containing protein</fullName>
    </recommendedName>
</protein>
<feature type="coiled-coil region" evidence="1">
    <location>
        <begin position="358"/>
        <end position="392"/>
    </location>
</feature>
<feature type="region of interest" description="Disordered" evidence="2">
    <location>
        <begin position="139"/>
        <end position="177"/>
    </location>
</feature>
<sequence>MFRSARWRNEKNKIKAVFKLQFHATQLNVEALVISVVPGDVGKPTARLEKGIIREGSFQWEYPVYETVKFTQDARTGKINERRYHFIVSAGLSKNSLVGEVSIDLAKYAEATKASTVSLPLRNSKSNGVLHVGLLNNSVHNPEVNGDRGTSSGSDITLSSSESSSGHNTPRELGSRTNTSYRTQLASYHLGPLPLPHKANANASATIYEEHQQSQWEWSADSDHGITDNSINSSLDNLTREMSQHTSDIEIEKLKSEIIALARQVDLSELELQTLRKQIVKERKGAGSLQRSHRLERGERCSQGRIKIGKHLILQTDQDPENAMSRSETDDDEEQKVLEELVKKHRDAKEAYLLEQRIMDLSSEIEIYRRDKDELEMQMEQLALDYEILKQENHDMSYKLEQSQLQDQLKLQYECSSFADINELEVQIESLENELKNQSKEYSESLVAINELQTYIKSLEDELEKQTEGFEADLEALTCAKVEQEQRAISRGSLAKDKMEEC</sequence>
<evidence type="ECO:0000256" key="1">
    <source>
        <dbReference type="SAM" id="Coils"/>
    </source>
</evidence>
<comment type="caution">
    <text evidence="4">The sequence shown here is derived from an EMBL/GenBank/DDBJ whole genome shotgun (WGS) entry which is preliminary data.</text>
</comment>
<feature type="coiled-coil region" evidence="1">
    <location>
        <begin position="421"/>
        <end position="480"/>
    </location>
</feature>
<dbReference type="EMBL" id="JAAGAX010000011">
    <property type="protein sequence ID" value="KAF2297785.1"/>
    <property type="molecule type" value="Genomic_DNA"/>
</dbReference>
<evidence type="ECO:0000313" key="5">
    <source>
        <dbReference type="Proteomes" id="UP000467840"/>
    </source>
</evidence>
<dbReference type="InterPro" id="IPR019448">
    <property type="entry name" value="NT-C2"/>
</dbReference>
<name>A0A6A6LBD7_HEVBR</name>
<dbReference type="PANTHER" id="PTHR34452:SF7">
    <property type="entry name" value="MYOSIN HEAVY CHAIN-RELATED PROTEIN"/>
    <property type="match status" value="1"/>
</dbReference>
<keyword evidence="5" id="KW-1185">Reference proteome</keyword>
<proteinExistence type="predicted"/>
<dbReference type="AlphaFoldDB" id="A0A6A6LBD7"/>
<dbReference type="Pfam" id="PF10358">
    <property type="entry name" value="NT-C2"/>
    <property type="match status" value="1"/>
</dbReference>
<feature type="compositionally biased region" description="Low complexity" evidence="2">
    <location>
        <begin position="151"/>
        <end position="165"/>
    </location>
</feature>
<evidence type="ECO:0000313" key="4">
    <source>
        <dbReference type="EMBL" id="KAF2297785.1"/>
    </source>
</evidence>
<organism evidence="4 5">
    <name type="scientific">Hevea brasiliensis</name>
    <name type="common">Para rubber tree</name>
    <name type="synonym">Siphonia brasiliensis</name>
    <dbReference type="NCBI Taxonomy" id="3981"/>
    <lineage>
        <taxon>Eukaryota</taxon>
        <taxon>Viridiplantae</taxon>
        <taxon>Streptophyta</taxon>
        <taxon>Embryophyta</taxon>
        <taxon>Tracheophyta</taxon>
        <taxon>Spermatophyta</taxon>
        <taxon>Magnoliopsida</taxon>
        <taxon>eudicotyledons</taxon>
        <taxon>Gunneridae</taxon>
        <taxon>Pentapetalae</taxon>
        <taxon>rosids</taxon>
        <taxon>fabids</taxon>
        <taxon>Malpighiales</taxon>
        <taxon>Euphorbiaceae</taxon>
        <taxon>Crotonoideae</taxon>
        <taxon>Micrandreae</taxon>
        <taxon>Hevea</taxon>
    </lineage>
</organism>
<reference evidence="4 5" key="1">
    <citation type="journal article" date="2020" name="Mol. Plant">
        <title>The Chromosome-Based Rubber Tree Genome Provides New Insights into Spurge Genome Evolution and Rubber Biosynthesis.</title>
        <authorList>
            <person name="Liu J."/>
            <person name="Shi C."/>
            <person name="Shi C.C."/>
            <person name="Li W."/>
            <person name="Zhang Q.J."/>
            <person name="Zhang Y."/>
            <person name="Li K."/>
            <person name="Lu H.F."/>
            <person name="Shi C."/>
            <person name="Zhu S.T."/>
            <person name="Xiao Z.Y."/>
            <person name="Nan H."/>
            <person name="Yue Y."/>
            <person name="Zhu X.G."/>
            <person name="Wu Y."/>
            <person name="Hong X.N."/>
            <person name="Fan G.Y."/>
            <person name="Tong Y."/>
            <person name="Zhang D."/>
            <person name="Mao C.L."/>
            <person name="Liu Y.L."/>
            <person name="Hao S.J."/>
            <person name="Liu W.Q."/>
            <person name="Lv M.Q."/>
            <person name="Zhang H.B."/>
            <person name="Liu Y."/>
            <person name="Hu-Tang G.R."/>
            <person name="Wang J.P."/>
            <person name="Wang J.H."/>
            <person name="Sun Y.H."/>
            <person name="Ni S.B."/>
            <person name="Chen W.B."/>
            <person name="Zhang X.C."/>
            <person name="Jiao Y.N."/>
            <person name="Eichler E.E."/>
            <person name="Li G.H."/>
            <person name="Liu X."/>
            <person name="Gao L.Z."/>
        </authorList>
    </citation>
    <scope>NUCLEOTIDE SEQUENCE [LARGE SCALE GENOMIC DNA]</scope>
    <source>
        <strain evidence="5">cv. GT1</strain>
        <tissue evidence="4">Leaf</tissue>
    </source>
</reference>